<dbReference type="Proteomes" id="UP001428341">
    <property type="component" value="Unassembled WGS sequence"/>
</dbReference>
<organism evidence="2 3">
    <name type="scientific">Citrus x changshan-huyou</name>
    <dbReference type="NCBI Taxonomy" id="2935761"/>
    <lineage>
        <taxon>Eukaryota</taxon>
        <taxon>Viridiplantae</taxon>
        <taxon>Streptophyta</taxon>
        <taxon>Embryophyta</taxon>
        <taxon>Tracheophyta</taxon>
        <taxon>Spermatophyta</taxon>
        <taxon>Magnoliopsida</taxon>
        <taxon>eudicotyledons</taxon>
        <taxon>Gunneridae</taxon>
        <taxon>Pentapetalae</taxon>
        <taxon>rosids</taxon>
        <taxon>malvids</taxon>
        <taxon>Sapindales</taxon>
        <taxon>Rutaceae</taxon>
        <taxon>Aurantioideae</taxon>
        <taxon>Citrus</taxon>
    </lineage>
</organism>
<feature type="signal peptide" evidence="1">
    <location>
        <begin position="1"/>
        <end position="20"/>
    </location>
</feature>
<reference evidence="2 3" key="1">
    <citation type="submission" date="2024-05" db="EMBL/GenBank/DDBJ databases">
        <title>Haplotype-resolved chromosome-level genome assembly of Huyou (Citrus changshanensis).</title>
        <authorList>
            <person name="Miao C."/>
            <person name="Chen W."/>
            <person name="Wu Y."/>
            <person name="Wang L."/>
            <person name="Zhao S."/>
            <person name="Grierson D."/>
            <person name="Xu C."/>
            <person name="Chen K."/>
        </authorList>
    </citation>
    <scope>NUCLEOTIDE SEQUENCE [LARGE SCALE GENOMIC DNA]</scope>
    <source>
        <strain evidence="2">01-14</strain>
        <tissue evidence="2">Leaf</tissue>
    </source>
</reference>
<evidence type="ECO:0000256" key="1">
    <source>
        <dbReference type="SAM" id="SignalP"/>
    </source>
</evidence>
<accession>A0AAP0N433</accession>
<name>A0AAP0N433_9ROSI</name>
<evidence type="ECO:0000313" key="3">
    <source>
        <dbReference type="Proteomes" id="UP001428341"/>
    </source>
</evidence>
<feature type="chain" id="PRO_5042896757" evidence="1">
    <location>
        <begin position="21"/>
        <end position="60"/>
    </location>
</feature>
<dbReference type="AlphaFoldDB" id="A0AAP0N433"/>
<keyword evidence="3" id="KW-1185">Reference proteome</keyword>
<comment type="caution">
    <text evidence="2">The sequence shown here is derived from an EMBL/GenBank/DDBJ whole genome shotgun (WGS) entry which is preliminary data.</text>
</comment>
<proteinExistence type="predicted"/>
<evidence type="ECO:0000313" key="2">
    <source>
        <dbReference type="EMBL" id="KAK9229114.1"/>
    </source>
</evidence>
<dbReference type="EMBL" id="JBCGBO010000001">
    <property type="protein sequence ID" value="KAK9229114.1"/>
    <property type="molecule type" value="Genomic_DNA"/>
</dbReference>
<protein>
    <submittedName>
        <fullName evidence="2">Uncharacterized protein</fullName>
    </submittedName>
</protein>
<sequence>MRRGVLAVARVSFVSAGCHATVGDGNGDLNHVMAVVRRLWARPSSVPAIRVTVGDCCLWV</sequence>
<gene>
    <name evidence="2" type="ORF">WN944_022071</name>
</gene>
<keyword evidence="1" id="KW-0732">Signal</keyword>